<organism evidence="6 7">
    <name type="scientific">Leekyejoonella antrihumi</name>
    <dbReference type="NCBI Taxonomy" id="1660198"/>
    <lineage>
        <taxon>Bacteria</taxon>
        <taxon>Bacillati</taxon>
        <taxon>Actinomycetota</taxon>
        <taxon>Actinomycetes</taxon>
        <taxon>Micrococcales</taxon>
        <taxon>Dermacoccaceae</taxon>
        <taxon>Leekyejoonella</taxon>
    </lineage>
</organism>
<dbReference type="PANTHER" id="PTHR43537">
    <property type="entry name" value="TRANSCRIPTIONAL REGULATOR, GNTR FAMILY"/>
    <property type="match status" value="1"/>
</dbReference>
<gene>
    <name evidence="6" type="ORF">FGL98_17180</name>
</gene>
<dbReference type="GO" id="GO:0003700">
    <property type="term" value="F:DNA-binding transcription factor activity"/>
    <property type="evidence" value="ECO:0007669"/>
    <property type="project" value="InterPro"/>
</dbReference>
<dbReference type="CDD" id="cd07377">
    <property type="entry name" value="WHTH_GntR"/>
    <property type="match status" value="1"/>
</dbReference>
<dbReference type="GO" id="GO:0003677">
    <property type="term" value="F:DNA binding"/>
    <property type="evidence" value="ECO:0007669"/>
    <property type="project" value="UniProtKB-KW"/>
</dbReference>
<dbReference type="InterPro" id="IPR036390">
    <property type="entry name" value="WH_DNA-bd_sf"/>
</dbReference>
<dbReference type="PANTHER" id="PTHR43537:SF5">
    <property type="entry name" value="UXU OPERON TRANSCRIPTIONAL REGULATOR"/>
    <property type="match status" value="1"/>
</dbReference>
<name>A0A563DWF0_9MICO</name>
<dbReference type="InterPro" id="IPR008920">
    <property type="entry name" value="TF_FadR/GntR_C"/>
</dbReference>
<keyword evidence="3" id="KW-0804">Transcription</keyword>
<evidence type="ECO:0000256" key="2">
    <source>
        <dbReference type="ARBA" id="ARBA00023125"/>
    </source>
</evidence>
<reference evidence="6 7" key="1">
    <citation type="submission" date="2019-05" db="EMBL/GenBank/DDBJ databases">
        <authorList>
            <person name="Lee S.D."/>
        </authorList>
    </citation>
    <scope>NUCLEOTIDE SEQUENCE [LARGE SCALE GENOMIC DNA]</scope>
    <source>
        <strain evidence="6 7">C5-26</strain>
    </source>
</reference>
<dbReference type="SMART" id="SM00345">
    <property type="entry name" value="HTH_GNTR"/>
    <property type="match status" value="1"/>
</dbReference>
<sequence length="311" mass="33579">MMGMAVNQPGEESARPEAVSMSIARRLIEAIEAGRYPVRSRLPVETELARRFGASRVSVREALSALQFAGYVESRRGSGTTVLSATPRYQSTARFARRLPADHLQLLEARLVLEPQTIALGACDPDPVALRAARKLVDAMALVVSAPDIDVNTDLQVHTALVETCRNSYLVGQCRGLLEAASGDYYRNARTQAWQDVDLLDSWASEHRRTWEAVASGDAVGAMRSSREHLLSVVHRFATDESLSTTDRARMTAIHAQFSTVDLPIRARVNLHPVGPAEPAGTGTGTPALPIVPRPVAEPDALPGPPAHPSS</sequence>
<protein>
    <submittedName>
        <fullName evidence="6">FadR family transcriptional regulator</fullName>
    </submittedName>
</protein>
<dbReference type="InterPro" id="IPR011711">
    <property type="entry name" value="GntR_C"/>
</dbReference>
<evidence type="ECO:0000256" key="1">
    <source>
        <dbReference type="ARBA" id="ARBA00023015"/>
    </source>
</evidence>
<dbReference type="Gene3D" id="1.20.120.530">
    <property type="entry name" value="GntR ligand-binding domain-like"/>
    <property type="match status" value="1"/>
</dbReference>
<dbReference type="SUPFAM" id="SSF46785">
    <property type="entry name" value="Winged helix' DNA-binding domain"/>
    <property type="match status" value="1"/>
</dbReference>
<dbReference type="SMART" id="SM00895">
    <property type="entry name" value="FCD"/>
    <property type="match status" value="1"/>
</dbReference>
<dbReference type="SUPFAM" id="SSF48008">
    <property type="entry name" value="GntR ligand-binding domain-like"/>
    <property type="match status" value="1"/>
</dbReference>
<evidence type="ECO:0000313" key="7">
    <source>
        <dbReference type="Proteomes" id="UP000320244"/>
    </source>
</evidence>
<feature type="compositionally biased region" description="Low complexity" evidence="4">
    <location>
        <begin position="275"/>
        <end position="288"/>
    </location>
</feature>
<evidence type="ECO:0000256" key="3">
    <source>
        <dbReference type="ARBA" id="ARBA00023163"/>
    </source>
</evidence>
<dbReference type="PROSITE" id="PS50949">
    <property type="entry name" value="HTH_GNTR"/>
    <property type="match status" value="1"/>
</dbReference>
<dbReference type="EMBL" id="VCQV01000027">
    <property type="protein sequence ID" value="TWP34449.1"/>
    <property type="molecule type" value="Genomic_DNA"/>
</dbReference>
<keyword evidence="7" id="KW-1185">Reference proteome</keyword>
<comment type="caution">
    <text evidence="6">The sequence shown here is derived from an EMBL/GenBank/DDBJ whole genome shotgun (WGS) entry which is preliminary data.</text>
</comment>
<dbReference type="Proteomes" id="UP000320244">
    <property type="component" value="Unassembled WGS sequence"/>
</dbReference>
<evidence type="ECO:0000259" key="5">
    <source>
        <dbReference type="PROSITE" id="PS50949"/>
    </source>
</evidence>
<accession>A0A563DWF0</accession>
<dbReference type="Pfam" id="PF00392">
    <property type="entry name" value="GntR"/>
    <property type="match status" value="1"/>
</dbReference>
<dbReference type="PRINTS" id="PR00035">
    <property type="entry name" value="HTHGNTR"/>
</dbReference>
<dbReference type="Gene3D" id="1.10.10.10">
    <property type="entry name" value="Winged helix-like DNA-binding domain superfamily/Winged helix DNA-binding domain"/>
    <property type="match status" value="1"/>
</dbReference>
<proteinExistence type="predicted"/>
<feature type="domain" description="HTH gntR-type" evidence="5">
    <location>
        <begin position="17"/>
        <end position="85"/>
    </location>
</feature>
<evidence type="ECO:0000313" key="6">
    <source>
        <dbReference type="EMBL" id="TWP34449.1"/>
    </source>
</evidence>
<dbReference type="Pfam" id="PF07729">
    <property type="entry name" value="FCD"/>
    <property type="match status" value="1"/>
</dbReference>
<keyword evidence="2" id="KW-0238">DNA-binding</keyword>
<dbReference type="AlphaFoldDB" id="A0A563DWF0"/>
<keyword evidence="1" id="KW-0805">Transcription regulation</keyword>
<feature type="compositionally biased region" description="Pro residues" evidence="4">
    <location>
        <begin position="302"/>
        <end position="311"/>
    </location>
</feature>
<feature type="region of interest" description="Disordered" evidence="4">
    <location>
        <begin position="274"/>
        <end position="311"/>
    </location>
</feature>
<evidence type="ECO:0000256" key="4">
    <source>
        <dbReference type="SAM" id="MobiDB-lite"/>
    </source>
</evidence>
<dbReference type="InterPro" id="IPR000524">
    <property type="entry name" value="Tscrpt_reg_HTH_GntR"/>
</dbReference>
<dbReference type="OrthoDB" id="3567645at2"/>
<reference evidence="6 7" key="2">
    <citation type="submission" date="2019-08" db="EMBL/GenBank/DDBJ databases">
        <title>Jejuicoccus antrihumi gen. nov., sp. nov., a new member of the family Dermacoccaceae isolated from a cave.</title>
        <authorList>
            <person name="Schumann P."/>
            <person name="Kim I.S."/>
        </authorList>
    </citation>
    <scope>NUCLEOTIDE SEQUENCE [LARGE SCALE GENOMIC DNA]</scope>
    <source>
        <strain evidence="6 7">C5-26</strain>
    </source>
</reference>
<dbReference type="InterPro" id="IPR036388">
    <property type="entry name" value="WH-like_DNA-bd_sf"/>
</dbReference>